<reference evidence="2" key="1">
    <citation type="journal article" date="2023" name="Insect Mol. Biol.">
        <title>Genome sequencing provides insights into the evolution of gene families encoding plant cell wall-degrading enzymes in longhorned beetles.</title>
        <authorList>
            <person name="Shin N.R."/>
            <person name="Okamura Y."/>
            <person name="Kirsch R."/>
            <person name="Pauchet Y."/>
        </authorList>
    </citation>
    <scope>NUCLEOTIDE SEQUENCE</scope>
    <source>
        <strain evidence="2">AMC_N1</strain>
    </source>
</reference>
<feature type="transmembrane region" description="Helical" evidence="1">
    <location>
        <begin position="123"/>
        <end position="146"/>
    </location>
</feature>
<feature type="non-terminal residue" evidence="2">
    <location>
        <position position="173"/>
    </location>
</feature>
<evidence type="ECO:0000256" key="1">
    <source>
        <dbReference type="SAM" id="Phobius"/>
    </source>
</evidence>
<keyword evidence="1" id="KW-0812">Transmembrane</keyword>
<dbReference type="EMBL" id="JAPWTK010000083">
    <property type="protein sequence ID" value="KAJ8951484.1"/>
    <property type="molecule type" value="Genomic_DNA"/>
</dbReference>
<name>A0AAV8YI34_9CUCU</name>
<keyword evidence="3" id="KW-1185">Reference proteome</keyword>
<organism evidence="2 3">
    <name type="scientific">Aromia moschata</name>
    <dbReference type="NCBI Taxonomy" id="1265417"/>
    <lineage>
        <taxon>Eukaryota</taxon>
        <taxon>Metazoa</taxon>
        <taxon>Ecdysozoa</taxon>
        <taxon>Arthropoda</taxon>
        <taxon>Hexapoda</taxon>
        <taxon>Insecta</taxon>
        <taxon>Pterygota</taxon>
        <taxon>Neoptera</taxon>
        <taxon>Endopterygota</taxon>
        <taxon>Coleoptera</taxon>
        <taxon>Polyphaga</taxon>
        <taxon>Cucujiformia</taxon>
        <taxon>Chrysomeloidea</taxon>
        <taxon>Cerambycidae</taxon>
        <taxon>Cerambycinae</taxon>
        <taxon>Callichromatini</taxon>
        <taxon>Aromia</taxon>
    </lineage>
</organism>
<evidence type="ECO:0000313" key="3">
    <source>
        <dbReference type="Proteomes" id="UP001162162"/>
    </source>
</evidence>
<protein>
    <submittedName>
        <fullName evidence="2">Uncharacterized protein</fullName>
    </submittedName>
</protein>
<proteinExistence type="predicted"/>
<keyword evidence="1" id="KW-1133">Transmembrane helix</keyword>
<sequence>MNETTASTINHNLVGHLNLMSSVCVRLSKQTYMEPHKRWHESLAAFPPLTIMCSVLSANIRASPSVTMSGPFKRRPSLKTLPPISLPPGASRKGSIRRQSSAGLLSKPAVSQQEVPWDILDRCLLPVIFCHAAAVILSNALNVLHISEVTTFTLFIWFTIVTIGAVLFYHNLK</sequence>
<dbReference type="Proteomes" id="UP001162162">
    <property type="component" value="Unassembled WGS sequence"/>
</dbReference>
<gene>
    <name evidence="2" type="ORF">NQ318_000179</name>
</gene>
<accession>A0AAV8YI34</accession>
<evidence type="ECO:0000313" key="2">
    <source>
        <dbReference type="EMBL" id="KAJ8951484.1"/>
    </source>
</evidence>
<feature type="transmembrane region" description="Helical" evidence="1">
    <location>
        <begin position="152"/>
        <end position="172"/>
    </location>
</feature>
<dbReference type="AlphaFoldDB" id="A0AAV8YI34"/>
<keyword evidence="1" id="KW-0472">Membrane</keyword>
<comment type="caution">
    <text evidence="2">The sequence shown here is derived from an EMBL/GenBank/DDBJ whole genome shotgun (WGS) entry which is preliminary data.</text>
</comment>